<proteinExistence type="predicted"/>
<accession>A0A1X7T461</accession>
<name>A0A1X7T461_AMPQE</name>
<organism evidence="1">
    <name type="scientific">Amphimedon queenslandica</name>
    <name type="common">Sponge</name>
    <dbReference type="NCBI Taxonomy" id="400682"/>
    <lineage>
        <taxon>Eukaryota</taxon>
        <taxon>Metazoa</taxon>
        <taxon>Porifera</taxon>
        <taxon>Demospongiae</taxon>
        <taxon>Heteroscleromorpha</taxon>
        <taxon>Haplosclerida</taxon>
        <taxon>Niphatidae</taxon>
        <taxon>Amphimedon</taxon>
    </lineage>
</organism>
<dbReference type="InParanoid" id="A0A1X7T461"/>
<sequence>MRIKITMTANKITNKNERVKVDLEDRWE</sequence>
<evidence type="ECO:0000313" key="1">
    <source>
        <dbReference type="EnsemblMetazoa" id="Aqu2.1.09290_001"/>
    </source>
</evidence>
<dbReference type="AlphaFoldDB" id="A0A1X7T461"/>
<dbReference type="EnsemblMetazoa" id="Aqu2.1.09290_001">
    <property type="protein sequence ID" value="Aqu2.1.09290_001"/>
    <property type="gene ID" value="Aqu2.1.09290"/>
</dbReference>
<protein>
    <submittedName>
        <fullName evidence="1">Uncharacterized protein</fullName>
    </submittedName>
</protein>
<reference evidence="1" key="1">
    <citation type="submission" date="2017-05" db="UniProtKB">
        <authorList>
            <consortium name="EnsemblMetazoa"/>
        </authorList>
    </citation>
    <scope>IDENTIFICATION</scope>
</reference>